<protein>
    <submittedName>
        <fullName evidence="2">Carbohydrate-binding family 9</fullName>
    </submittedName>
</protein>
<accession>A0A1G9NVT4</accession>
<dbReference type="STRING" id="990371.SAMN05421813_103195"/>
<dbReference type="Gene3D" id="2.60.40.1190">
    <property type="match status" value="1"/>
</dbReference>
<dbReference type="OrthoDB" id="9801646at2"/>
<dbReference type="EMBL" id="FNHH01000003">
    <property type="protein sequence ID" value="SDL90423.1"/>
    <property type="molecule type" value="Genomic_DNA"/>
</dbReference>
<dbReference type="GO" id="GO:0030246">
    <property type="term" value="F:carbohydrate binding"/>
    <property type="evidence" value="ECO:0007669"/>
    <property type="project" value="InterPro"/>
</dbReference>
<organism evidence="2 3">
    <name type="scientific">Daejeonella rubra</name>
    <dbReference type="NCBI Taxonomy" id="990371"/>
    <lineage>
        <taxon>Bacteria</taxon>
        <taxon>Pseudomonadati</taxon>
        <taxon>Bacteroidota</taxon>
        <taxon>Sphingobacteriia</taxon>
        <taxon>Sphingobacteriales</taxon>
        <taxon>Sphingobacteriaceae</taxon>
        <taxon>Daejeonella</taxon>
    </lineage>
</organism>
<dbReference type="GO" id="GO:0016052">
    <property type="term" value="P:carbohydrate catabolic process"/>
    <property type="evidence" value="ECO:0007669"/>
    <property type="project" value="InterPro"/>
</dbReference>
<dbReference type="SUPFAM" id="SSF49344">
    <property type="entry name" value="CBD9-like"/>
    <property type="match status" value="1"/>
</dbReference>
<dbReference type="Pfam" id="PF16011">
    <property type="entry name" value="CBM9_2"/>
    <property type="match status" value="1"/>
</dbReference>
<dbReference type="RefSeq" id="WP_090700146.1">
    <property type="nucleotide sequence ID" value="NZ_FNHH01000003.1"/>
</dbReference>
<feature type="domain" description="Carbohydrate-binding" evidence="1">
    <location>
        <begin position="26"/>
        <end position="212"/>
    </location>
</feature>
<proteinExistence type="predicted"/>
<reference evidence="3" key="1">
    <citation type="submission" date="2016-10" db="EMBL/GenBank/DDBJ databases">
        <authorList>
            <person name="Varghese N."/>
            <person name="Submissions S."/>
        </authorList>
    </citation>
    <scope>NUCLEOTIDE SEQUENCE [LARGE SCALE GENOMIC DNA]</scope>
    <source>
        <strain evidence="3">DSM 24536</strain>
    </source>
</reference>
<name>A0A1G9NVT4_9SPHI</name>
<dbReference type="InterPro" id="IPR010502">
    <property type="entry name" value="Carb-bd_dom_fam9"/>
</dbReference>
<evidence type="ECO:0000313" key="3">
    <source>
        <dbReference type="Proteomes" id="UP000199226"/>
    </source>
</evidence>
<gene>
    <name evidence="2" type="ORF">SAMN05421813_103195</name>
</gene>
<dbReference type="CDD" id="cd09620">
    <property type="entry name" value="CBM9_like_3"/>
    <property type="match status" value="1"/>
</dbReference>
<evidence type="ECO:0000259" key="1">
    <source>
        <dbReference type="Pfam" id="PF16011"/>
    </source>
</evidence>
<dbReference type="AlphaFoldDB" id="A0A1G9NVT4"/>
<evidence type="ECO:0000313" key="2">
    <source>
        <dbReference type="EMBL" id="SDL90423.1"/>
    </source>
</evidence>
<dbReference type="GO" id="GO:0004553">
    <property type="term" value="F:hydrolase activity, hydrolyzing O-glycosyl compounds"/>
    <property type="evidence" value="ECO:0007669"/>
    <property type="project" value="InterPro"/>
</dbReference>
<sequence>MKHLSVPYINIDDTSVIAEISRKLDHVHQEIINNSPWAAFPYKPEVSFAMAHGDSGVFLKFFVEEKHVRAVCSEPNQPVYKDSCVEFFVSFGDEPEYYNFEFNCAGTCLLSFGEERTNREMTSPELIRSIAFQSTMKPATSKDANIGWELTVAIPFAAFQYHQITSMKGKKCRANFYKCGDELPEPHFLAWNTIQTEEPDFHRPEFFGTVEFN</sequence>
<keyword evidence="3" id="KW-1185">Reference proteome</keyword>
<dbReference type="Proteomes" id="UP000199226">
    <property type="component" value="Unassembled WGS sequence"/>
</dbReference>